<evidence type="ECO:0000313" key="2">
    <source>
        <dbReference type="Proteomes" id="UP000229526"/>
    </source>
</evidence>
<dbReference type="Proteomes" id="UP000229526">
    <property type="component" value="Unassembled WGS sequence"/>
</dbReference>
<dbReference type="AlphaFoldDB" id="A0A2H0UL75"/>
<protein>
    <submittedName>
        <fullName evidence="1">DUF4325 domain-containing protein</fullName>
    </submittedName>
</protein>
<gene>
    <name evidence="1" type="ORF">COU11_01980</name>
</gene>
<accession>A0A2H0UL75</accession>
<dbReference type="EMBL" id="PFBD01000018">
    <property type="protein sequence ID" value="PIR87164.1"/>
    <property type="molecule type" value="Genomic_DNA"/>
</dbReference>
<sequence length="92" mass="10241">MRIEIKKFGDTLVSRDAGREALNAFRPTLASLLPAEKIQMDFSGIFTISPSWAAEFILPIQKEYGEAVELLPTDNPAVKATLDFLESLNQKD</sequence>
<comment type="caution">
    <text evidence="1">The sequence shown here is derived from an EMBL/GenBank/DDBJ whole genome shotgun (WGS) entry which is preliminary data.</text>
</comment>
<organism evidence="1 2">
    <name type="scientific">Candidatus Harrisonbacteria bacterium CG10_big_fil_rev_8_21_14_0_10_49_15</name>
    <dbReference type="NCBI Taxonomy" id="1974587"/>
    <lineage>
        <taxon>Bacteria</taxon>
        <taxon>Candidatus Harrisoniibacteriota</taxon>
    </lineage>
</organism>
<evidence type="ECO:0000313" key="1">
    <source>
        <dbReference type="EMBL" id="PIR87164.1"/>
    </source>
</evidence>
<name>A0A2H0UL75_9BACT</name>
<proteinExistence type="predicted"/>
<reference evidence="2" key="1">
    <citation type="submission" date="2017-09" db="EMBL/GenBank/DDBJ databases">
        <title>Depth-based differentiation of microbial function through sediment-hosted aquifers and enrichment of novel symbionts in the deep terrestrial subsurface.</title>
        <authorList>
            <person name="Probst A.J."/>
            <person name="Ladd B."/>
            <person name="Jarett J.K."/>
            <person name="Geller-Mcgrath D.E."/>
            <person name="Sieber C.M.K."/>
            <person name="Emerson J.B."/>
            <person name="Anantharaman K."/>
            <person name="Thomas B.C."/>
            <person name="Malmstrom R."/>
            <person name="Stieglmeier M."/>
            <person name="Klingl A."/>
            <person name="Woyke T."/>
            <person name="Ryan C.M."/>
            <person name="Banfield J.F."/>
        </authorList>
    </citation>
    <scope>NUCLEOTIDE SEQUENCE [LARGE SCALE GENOMIC DNA]</scope>
</reference>